<dbReference type="EC" id="2.7.11.1" evidence="1"/>
<feature type="region of interest" description="Disordered" evidence="8">
    <location>
        <begin position="351"/>
        <end position="373"/>
    </location>
</feature>
<feature type="transmembrane region" description="Helical" evidence="9">
    <location>
        <begin position="384"/>
        <end position="405"/>
    </location>
</feature>
<keyword evidence="9" id="KW-0812">Transmembrane</keyword>
<comment type="caution">
    <text evidence="11">The sequence shown here is derived from an EMBL/GenBank/DDBJ whole genome shotgun (WGS) entry which is preliminary data.</text>
</comment>
<keyword evidence="6 7" id="KW-0067">ATP-binding</keyword>
<evidence type="ECO:0000256" key="7">
    <source>
        <dbReference type="PROSITE-ProRule" id="PRU10141"/>
    </source>
</evidence>
<evidence type="ECO:0000256" key="6">
    <source>
        <dbReference type="ARBA" id="ARBA00022840"/>
    </source>
</evidence>
<evidence type="ECO:0000313" key="12">
    <source>
        <dbReference type="Proteomes" id="UP000606172"/>
    </source>
</evidence>
<evidence type="ECO:0000256" key="1">
    <source>
        <dbReference type="ARBA" id="ARBA00012513"/>
    </source>
</evidence>
<dbReference type="EMBL" id="BOOW01000048">
    <property type="protein sequence ID" value="GII96656.1"/>
    <property type="molecule type" value="Genomic_DNA"/>
</dbReference>
<dbReference type="PROSITE" id="PS00108">
    <property type="entry name" value="PROTEIN_KINASE_ST"/>
    <property type="match status" value="1"/>
</dbReference>
<dbReference type="GO" id="GO:0004674">
    <property type="term" value="F:protein serine/threonine kinase activity"/>
    <property type="evidence" value="ECO:0007669"/>
    <property type="project" value="UniProtKB-KW"/>
</dbReference>
<dbReference type="Gene3D" id="1.10.510.10">
    <property type="entry name" value="Transferase(Phosphotransferase) domain 1"/>
    <property type="match status" value="1"/>
</dbReference>
<evidence type="ECO:0000256" key="9">
    <source>
        <dbReference type="SAM" id="Phobius"/>
    </source>
</evidence>
<protein>
    <recommendedName>
        <fullName evidence="1">non-specific serine/threonine protein kinase</fullName>
        <ecNumber evidence="1">2.7.11.1</ecNumber>
    </recommendedName>
</protein>
<accession>A0A919RQN8</accession>
<dbReference type="PROSITE" id="PS50011">
    <property type="entry name" value="PROTEIN_KINASE_DOM"/>
    <property type="match status" value="1"/>
</dbReference>
<dbReference type="PANTHER" id="PTHR43289">
    <property type="entry name" value="MITOGEN-ACTIVATED PROTEIN KINASE KINASE KINASE 20-RELATED"/>
    <property type="match status" value="1"/>
</dbReference>
<keyword evidence="5" id="KW-0418">Kinase</keyword>
<feature type="binding site" evidence="7">
    <location>
        <position position="69"/>
    </location>
    <ligand>
        <name>ATP</name>
        <dbReference type="ChEBI" id="CHEBI:30616"/>
    </ligand>
</feature>
<keyword evidence="9" id="KW-0472">Membrane</keyword>
<dbReference type="InterPro" id="IPR011009">
    <property type="entry name" value="Kinase-like_dom_sf"/>
</dbReference>
<dbReference type="SMART" id="SM00220">
    <property type="entry name" value="S_TKc"/>
    <property type="match status" value="1"/>
</dbReference>
<keyword evidence="4 7" id="KW-0547">Nucleotide-binding</keyword>
<dbReference type="CDD" id="cd14014">
    <property type="entry name" value="STKc_PknB_like"/>
    <property type="match status" value="1"/>
</dbReference>
<dbReference type="AlphaFoldDB" id="A0A919RQN8"/>
<sequence>MVAGAELQALVRGGSAGVSPPGAAARRVVVEAGAPEVPGHEVLGLLGQGGFGTVYRARQLAVGREVALKIDKRVLASERDKRRFMREVTATGALSGHPHVAHVYDAGVLSDGRPYMVMELCPGGSLSDRLRRDGTVGVAETRDIGVRIADALAAAHHAGVLHRDLKPANILVNRYGNVVLGDFGLATMPAGPDPGGEVSVTRESLTPAYAPPEAFELIEPSAAGDVYSLAATLYALLSGRPPRFPANGIANIAMIMALHRLPVPDLPGVPLALTAILRHAMAPDPAQRMPSAAALRDALAAVPLDGPVGTPQHGTHAPPPPMAYGAAHAKAPVHPTGPPPAMPYGTAHGKLPDHHGHPTGSPMHGWPTTPRSALRREPAAPSRAYLAVAAFFAALLVVGAALMVYESAGSAATSTLNLGD</sequence>
<dbReference type="InterPro" id="IPR008271">
    <property type="entry name" value="Ser/Thr_kinase_AS"/>
</dbReference>
<evidence type="ECO:0000256" key="2">
    <source>
        <dbReference type="ARBA" id="ARBA00022527"/>
    </source>
</evidence>
<dbReference type="PROSITE" id="PS00107">
    <property type="entry name" value="PROTEIN_KINASE_ATP"/>
    <property type="match status" value="1"/>
</dbReference>
<name>A0A919RQN8_9ACTN</name>
<keyword evidence="2" id="KW-0723">Serine/threonine-protein kinase</keyword>
<evidence type="ECO:0000256" key="3">
    <source>
        <dbReference type="ARBA" id="ARBA00022679"/>
    </source>
</evidence>
<evidence type="ECO:0000256" key="4">
    <source>
        <dbReference type="ARBA" id="ARBA00022741"/>
    </source>
</evidence>
<keyword evidence="9" id="KW-1133">Transmembrane helix</keyword>
<evidence type="ECO:0000256" key="5">
    <source>
        <dbReference type="ARBA" id="ARBA00022777"/>
    </source>
</evidence>
<evidence type="ECO:0000313" key="11">
    <source>
        <dbReference type="EMBL" id="GII96656.1"/>
    </source>
</evidence>
<dbReference type="PANTHER" id="PTHR43289:SF6">
    <property type="entry name" value="SERINE_THREONINE-PROTEIN KINASE NEKL-3"/>
    <property type="match status" value="1"/>
</dbReference>
<organism evidence="11 12">
    <name type="scientific">Sinosporangium siamense</name>
    <dbReference type="NCBI Taxonomy" id="1367973"/>
    <lineage>
        <taxon>Bacteria</taxon>
        <taxon>Bacillati</taxon>
        <taxon>Actinomycetota</taxon>
        <taxon>Actinomycetes</taxon>
        <taxon>Streptosporangiales</taxon>
        <taxon>Streptosporangiaceae</taxon>
        <taxon>Sinosporangium</taxon>
    </lineage>
</organism>
<dbReference type="SUPFAM" id="SSF56112">
    <property type="entry name" value="Protein kinase-like (PK-like)"/>
    <property type="match status" value="1"/>
</dbReference>
<dbReference type="GO" id="GO:0005524">
    <property type="term" value="F:ATP binding"/>
    <property type="evidence" value="ECO:0007669"/>
    <property type="project" value="UniProtKB-UniRule"/>
</dbReference>
<dbReference type="Pfam" id="PF00069">
    <property type="entry name" value="Pkinase"/>
    <property type="match status" value="1"/>
</dbReference>
<evidence type="ECO:0000259" key="10">
    <source>
        <dbReference type="PROSITE" id="PS50011"/>
    </source>
</evidence>
<gene>
    <name evidence="11" type="ORF">Ssi02_68870</name>
</gene>
<feature type="domain" description="Protein kinase" evidence="10">
    <location>
        <begin position="40"/>
        <end position="300"/>
    </location>
</feature>
<dbReference type="InterPro" id="IPR017441">
    <property type="entry name" value="Protein_kinase_ATP_BS"/>
</dbReference>
<keyword evidence="12" id="KW-1185">Reference proteome</keyword>
<dbReference type="InterPro" id="IPR000719">
    <property type="entry name" value="Prot_kinase_dom"/>
</dbReference>
<keyword evidence="3" id="KW-0808">Transferase</keyword>
<proteinExistence type="predicted"/>
<dbReference type="RefSeq" id="WP_204031648.1">
    <property type="nucleotide sequence ID" value="NZ_BOOW01000048.1"/>
</dbReference>
<evidence type="ECO:0000256" key="8">
    <source>
        <dbReference type="SAM" id="MobiDB-lite"/>
    </source>
</evidence>
<dbReference type="Proteomes" id="UP000606172">
    <property type="component" value="Unassembled WGS sequence"/>
</dbReference>
<reference evidence="11" key="1">
    <citation type="submission" date="2021-01" db="EMBL/GenBank/DDBJ databases">
        <title>Whole genome shotgun sequence of Sinosporangium siamense NBRC 109515.</title>
        <authorList>
            <person name="Komaki H."/>
            <person name="Tamura T."/>
        </authorList>
    </citation>
    <scope>NUCLEOTIDE SEQUENCE</scope>
    <source>
        <strain evidence="11">NBRC 109515</strain>
    </source>
</reference>